<dbReference type="GO" id="GO:0006412">
    <property type="term" value="P:translation"/>
    <property type="evidence" value="ECO:0007669"/>
    <property type="project" value="InterPro"/>
</dbReference>
<keyword evidence="2" id="KW-0689">Ribosomal protein</keyword>
<comment type="caution">
    <text evidence="6">The sequence shown here is derived from an EMBL/GenBank/DDBJ whole genome shotgun (WGS) entry which is preliminary data.</text>
</comment>
<dbReference type="PANTHER" id="PTHR11205">
    <property type="entry name" value="RIBOSOMAL PROTEIN S7"/>
    <property type="match status" value="1"/>
</dbReference>
<dbReference type="Pfam" id="PF00177">
    <property type="entry name" value="Ribosomal_S7"/>
    <property type="match status" value="1"/>
</dbReference>
<dbReference type="InterPro" id="IPR036823">
    <property type="entry name" value="Ribosomal_uS7_dom_sf"/>
</dbReference>
<keyword evidence="3" id="KW-0687">Ribonucleoprotein</keyword>
<gene>
    <name evidence="6" type="ORF">GPECTOR_28g786</name>
</gene>
<dbReference type="EMBL" id="LSYV01000029">
    <property type="protein sequence ID" value="KXZ48379.1"/>
    <property type="molecule type" value="Genomic_DNA"/>
</dbReference>
<dbReference type="InterPro" id="IPR023798">
    <property type="entry name" value="Ribosomal_uS7_dom"/>
</dbReference>
<dbReference type="GO" id="GO:1990904">
    <property type="term" value="C:ribonucleoprotein complex"/>
    <property type="evidence" value="ECO:0007669"/>
    <property type="project" value="UniProtKB-KW"/>
</dbReference>
<feature type="region of interest" description="Disordered" evidence="4">
    <location>
        <begin position="44"/>
        <end position="79"/>
    </location>
</feature>
<evidence type="ECO:0000256" key="1">
    <source>
        <dbReference type="ARBA" id="ARBA00007151"/>
    </source>
</evidence>
<proteinExistence type="inferred from homology"/>
<feature type="domain" description="Small ribosomal subunit protein uS7" evidence="5">
    <location>
        <begin position="83"/>
        <end position="183"/>
    </location>
</feature>
<evidence type="ECO:0000256" key="3">
    <source>
        <dbReference type="ARBA" id="ARBA00023274"/>
    </source>
</evidence>
<evidence type="ECO:0000256" key="2">
    <source>
        <dbReference type="ARBA" id="ARBA00022980"/>
    </source>
</evidence>
<name>A0A150GEV4_GONPE</name>
<comment type="similarity">
    <text evidence="1">Belongs to the universal ribosomal protein uS7 family.</text>
</comment>
<organism evidence="6 7">
    <name type="scientific">Gonium pectorale</name>
    <name type="common">Green alga</name>
    <dbReference type="NCBI Taxonomy" id="33097"/>
    <lineage>
        <taxon>Eukaryota</taxon>
        <taxon>Viridiplantae</taxon>
        <taxon>Chlorophyta</taxon>
        <taxon>core chlorophytes</taxon>
        <taxon>Chlorophyceae</taxon>
        <taxon>CS clade</taxon>
        <taxon>Chlamydomonadales</taxon>
        <taxon>Volvocaceae</taxon>
        <taxon>Gonium</taxon>
    </lineage>
</organism>
<protein>
    <recommendedName>
        <fullName evidence="5">Small ribosomal subunit protein uS7 domain-containing protein</fullName>
    </recommendedName>
</protein>
<evidence type="ECO:0000256" key="4">
    <source>
        <dbReference type="SAM" id="MobiDB-lite"/>
    </source>
</evidence>
<evidence type="ECO:0000259" key="5">
    <source>
        <dbReference type="Pfam" id="PF00177"/>
    </source>
</evidence>
<dbReference type="InterPro" id="IPR000235">
    <property type="entry name" value="Ribosomal_uS7"/>
</dbReference>
<dbReference type="Gene3D" id="1.10.455.10">
    <property type="entry name" value="Ribosomal protein S7 domain"/>
    <property type="match status" value="1"/>
</dbReference>
<evidence type="ECO:0000313" key="6">
    <source>
        <dbReference type="EMBL" id="KXZ48379.1"/>
    </source>
</evidence>
<reference evidence="7" key="1">
    <citation type="journal article" date="2016" name="Nat. Commun.">
        <title>The Gonium pectorale genome demonstrates co-option of cell cycle regulation during the evolution of multicellularity.</title>
        <authorList>
            <person name="Hanschen E.R."/>
            <person name="Marriage T.N."/>
            <person name="Ferris P.J."/>
            <person name="Hamaji T."/>
            <person name="Toyoda A."/>
            <person name="Fujiyama A."/>
            <person name="Neme R."/>
            <person name="Noguchi H."/>
            <person name="Minakuchi Y."/>
            <person name="Suzuki M."/>
            <person name="Kawai-Toyooka H."/>
            <person name="Smith D.R."/>
            <person name="Sparks H."/>
            <person name="Anderson J."/>
            <person name="Bakaric R."/>
            <person name="Luria V."/>
            <person name="Karger A."/>
            <person name="Kirschner M.W."/>
            <person name="Durand P.M."/>
            <person name="Michod R.E."/>
            <person name="Nozaki H."/>
            <person name="Olson B.J."/>
        </authorList>
    </citation>
    <scope>NUCLEOTIDE SEQUENCE [LARGE SCALE GENOMIC DNA]</scope>
    <source>
        <strain evidence="7">NIES-2863</strain>
    </source>
</reference>
<dbReference type="OrthoDB" id="35139at2759"/>
<dbReference type="AlphaFoldDB" id="A0A150GEV4"/>
<dbReference type="STRING" id="33097.A0A150GEV4"/>
<sequence>MLRTRHLLASALAGAAERRALPALATTACGADAGVRCSSVNGASVSASGSDAGPSRPGRQRAAGAPATAAAAPSAAPAGPALDTDVVSVVMRAVENCRPLMQVRQSKVGNRMSYVPIPLGHEASTKLAVKWILQAAAKRRDAARGSEASMAQSLATELLLAYQRKGGARTKRDELHKLALDNRANVRGGKF</sequence>
<keyword evidence="7" id="KW-1185">Reference proteome</keyword>
<dbReference type="Proteomes" id="UP000075714">
    <property type="component" value="Unassembled WGS sequence"/>
</dbReference>
<accession>A0A150GEV4</accession>
<evidence type="ECO:0000313" key="7">
    <source>
        <dbReference type="Proteomes" id="UP000075714"/>
    </source>
</evidence>
<dbReference type="GO" id="GO:0005840">
    <property type="term" value="C:ribosome"/>
    <property type="evidence" value="ECO:0007669"/>
    <property type="project" value="UniProtKB-KW"/>
</dbReference>
<dbReference type="SUPFAM" id="SSF47973">
    <property type="entry name" value="Ribosomal protein S7"/>
    <property type="match status" value="1"/>
</dbReference>